<feature type="domain" description="LysM" evidence="4">
    <location>
        <begin position="25"/>
        <end position="72"/>
    </location>
</feature>
<dbReference type="PANTHER" id="PTHR34997">
    <property type="entry name" value="AM15"/>
    <property type="match status" value="1"/>
</dbReference>
<dbReference type="SMART" id="SM00257">
    <property type="entry name" value="LysM"/>
    <property type="match status" value="2"/>
</dbReference>
<dbReference type="PANTHER" id="PTHR34997:SF1">
    <property type="entry name" value="PEPTIDOGLYCAN-BINDING LYSIN DOMAIN"/>
    <property type="match status" value="1"/>
</dbReference>
<dbReference type="Pfam" id="PF01476">
    <property type="entry name" value="LysM"/>
    <property type="match status" value="2"/>
</dbReference>
<keyword evidence="1" id="KW-0147">Chitin-binding</keyword>
<evidence type="ECO:0000313" key="6">
    <source>
        <dbReference type="Proteomes" id="UP001194468"/>
    </source>
</evidence>
<accession>A0AAD4BYX4</accession>
<dbReference type="Gene3D" id="3.10.350.10">
    <property type="entry name" value="LysM domain"/>
    <property type="match status" value="2"/>
</dbReference>
<protein>
    <recommendedName>
        <fullName evidence="4">LysM domain-containing protein</fullName>
    </recommendedName>
</protein>
<name>A0AAD4BYX4_BOLED</name>
<dbReference type="InterPro" id="IPR018392">
    <property type="entry name" value="LysM"/>
</dbReference>
<evidence type="ECO:0000256" key="1">
    <source>
        <dbReference type="ARBA" id="ARBA00022669"/>
    </source>
</evidence>
<evidence type="ECO:0000259" key="4">
    <source>
        <dbReference type="PROSITE" id="PS51782"/>
    </source>
</evidence>
<proteinExistence type="predicted"/>
<evidence type="ECO:0000256" key="3">
    <source>
        <dbReference type="SAM" id="SignalP"/>
    </source>
</evidence>
<sequence>MLLAVFLAVPFLVQFVSAQGSACTRYYTVQPGDICDKISAQNNVSTYQLAVVNDNIIDPECDNLNPGSSICLGWTGEDCSTTYVVQLDDTCDDIAYAYNINETIFWDNNPQLNQDCTNLYVGEVVCTAPTVIVPPLPASGTVPASQIPATATPALPYC</sequence>
<dbReference type="InterPro" id="IPR036779">
    <property type="entry name" value="LysM_dom_sf"/>
</dbReference>
<dbReference type="InterPro" id="IPR052210">
    <property type="entry name" value="LysM1-like"/>
</dbReference>
<reference evidence="5" key="2">
    <citation type="journal article" date="2020" name="Nat. Commun.">
        <title>Large-scale genome sequencing of mycorrhizal fungi provides insights into the early evolution of symbiotic traits.</title>
        <authorList>
            <person name="Miyauchi S."/>
            <person name="Kiss E."/>
            <person name="Kuo A."/>
            <person name="Drula E."/>
            <person name="Kohler A."/>
            <person name="Sanchez-Garcia M."/>
            <person name="Morin E."/>
            <person name="Andreopoulos B."/>
            <person name="Barry K.W."/>
            <person name="Bonito G."/>
            <person name="Buee M."/>
            <person name="Carver A."/>
            <person name="Chen C."/>
            <person name="Cichocki N."/>
            <person name="Clum A."/>
            <person name="Culley D."/>
            <person name="Crous P.W."/>
            <person name="Fauchery L."/>
            <person name="Girlanda M."/>
            <person name="Hayes R.D."/>
            <person name="Keri Z."/>
            <person name="LaButti K."/>
            <person name="Lipzen A."/>
            <person name="Lombard V."/>
            <person name="Magnuson J."/>
            <person name="Maillard F."/>
            <person name="Murat C."/>
            <person name="Nolan M."/>
            <person name="Ohm R.A."/>
            <person name="Pangilinan J."/>
            <person name="Pereira M.F."/>
            <person name="Perotto S."/>
            <person name="Peter M."/>
            <person name="Pfister S."/>
            <person name="Riley R."/>
            <person name="Sitrit Y."/>
            <person name="Stielow J.B."/>
            <person name="Szollosi G."/>
            <person name="Zifcakova L."/>
            <person name="Stursova M."/>
            <person name="Spatafora J.W."/>
            <person name="Tedersoo L."/>
            <person name="Vaario L.M."/>
            <person name="Yamada A."/>
            <person name="Yan M."/>
            <person name="Wang P."/>
            <person name="Xu J."/>
            <person name="Bruns T."/>
            <person name="Baldrian P."/>
            <person name="Vilgalys R."/>
            <person name="Dunand C."/>
            <person name="Henrissat B."/>
            <person name="Grigoriev I.V."/>
            <person name="Hibbett D."/>
            <person name="Nagy L.G."/>
            <person name="Martin F.M."/>
        </authorList>
    </citation>
    <scope>NUCLEOTIDE SEQUENCE</scope>
    <source>
        <strain evidence="5">BED1</strain>
    </source>
</reference>
<feature type="domain" description="LysM" evidence="4">
    <location>
        <begin position="81"/>
        <end position="127"/>
    </location>
</feature>
<evidence type="ECO:0000313" key="5">
    <source>
        <dbReference type="EMBL" id="KAF8443682.1"/>
    </source>
</evidence>
<dbReference type="SUPFAM" id="SSF54106">
    <property type="entry name" value="LysM domain"/>
    <property type="match status" value="2"/>
</dbReference>
<dbReference type="EMBL" id="WHUW01000007">
    <property type="protein sequence ID" value="KAF8443682.1"/>
    <property type="molecule type" value="Genomic_DNA"/>
</dbReference>
<feature type="signal peptide" evidence="3">
    <location>
        <begin position="1"/>
        <end position="18"/>
    </location>
</feature>
<dbReference type="AlphaFoldDB" id="A0AAD4BYX4"/>
<dbReference type="PROSITE" id="PS51782">
    <property type="entry name" value="LYSM"/>
    <property type="match status" value="2"/>
</dbReference>
<comment type="caution">
    <text evidence="5">The sequence shown here is derived from an EMBL/GenBank/DDBJ whole genome shotgun (WGS) entry which is preliminary data.</text>
</comment>
<keyword evidence="3" id="KW-0732">Signal</keyword>
<dbReference type="CDD" id="cd00118">
    <property type="entry name" value="LysM"/>
    <property type="match status" value="2"/>
</dbReference>
<keyword evidence="6" id="KW-1185">Reference proteome</keyword>
<evidence type="ECO:0000256" key="2">
    <source>
        <dbReference type="ARBA" id="ARBA00023026"/>
    </source>
</evidence>
<dbReference type="Proteomes" id="UP001194468">
    <property type="component" value="Unassembled WGS sequence"/>
</dbReference>
<organism evidence="5 6">
    <name type="scientific">Boletus edulis BED1</name>
    <dbReference type="NCBI Taxonomy" id="1328754"/>
    <lineage>
        <taxon>Eukaryota</taxon>
        <taxon>Fungi</taxon>
        <taxon>Dikarya</taxon>
        <taxon>Basidiomycota</taxon>
        <taxon>Agaricomycotina</taxon>
        <taxon>Agaricomycetes</taxon>
        <taxon>Agaricomycetidae</taxon>
        <taxon>Boletales</taxon>
        <taxon>Boletineae</taxon>
        <taxon>Boletaceae</taxon>
        <taxon>Boletoideae</taxon>
        <taxon>Boletus</taxon>
    </lineage>
</organism>
<feature type="chain" id="PRO_5042107932" description="LysM domain-containing protein" evidence="3">
    <location>
        <begin position="19"/>
        <end position="158"/>
    </location>
</feature>
<dbReference type="GO" id="GO:0008061">
    <property type="term" value="F:chitin binding"/>
    <property type="evidence" value="ECO:0007669"/>
    <property type="project" value="UniProtKB-KW"/>
</dbReference>
<keyword evidence="2" id="KW-0843">Virulence</keyword>
<reference evidence="5" key="1">
    <citation type="submission" date="2019-10" db="EMBL/GenBank/DDBJ databases">
        <authorList>
            <consortium name="DOE Joint Genome Institute"/>
            <person name="Kuo A."/>
            <person name="Miyauchi S."/>
            <person name="Kiss E."/>
            <person name="Drula E."/>
            <person name="Kohler A."/>
            <person name="Sanchez-Garcia M."/>
            <person name="Andreopoulos B."/>
            <person name="Barry K.W."/>
            <person name="Bonito G."/>
            <person name="Buee M."/>
            <person name="Carver A."/>
            <person name="Chen C."/>
            <person name="Cichocki N."/>
            <person name="Clum A."/>
            <person name="Culley D."/>
            <person name="Crous P.W."/>
            <person name="Fauchery L."/>
            <person name="Girlanda M."/>
            <person name="Hayes R."/>
            <person name="Keri Z."/>
            <person name="LaButti K."/>
            <person name="Lipzen A."/>
            <person name="Lombard V."/>
            <person name="Magnuson J."/>
            <person name="Maillard F."/>
            <person name="Morin E."/>
            <person name="Murat C."/>
            <person name="Nolan M."/>
            <person name="Ohm R."/>
            <person name="Pangilinan J."/>
            <person name="Pereira M."/>
            <person name="Perotto S."/>
            <person name="Peter M."/>
            <person name="Riley R."/>
            <person name="Sitrit Y."/>
            <person name="Stielow B."/>
            <person name="Szollosi G."/>
            <person name="Zifcakova L."/>
            <person name="Stursova M."/>
            <person name="Spatafora J.W."/>
            <person name="Tedersoo L."/>
            <person name="Vaario L.-M."/>
            <person name="Yamada A."/>
            <person name="Yan M."/>
            <person name="Wang P."/>
            <person name="Xu J."/>
            <person name="Bruns T."/>
            <person name="Baldrian P."/>
            <person name="Vilgalys R."/>
            <person name="Henrissat B."/>
            <person name="Grigoriev I.V."/>
            <person name="Hibbett D."/>
            <person name="Nagy L.G."/>
            <person name="Martin F.M."/>
        </authorList>
    </citation>
    <scope>NUCLEOTIDE SEQUENCE</scope>
    <source>
        <strain evidence="5">BED1</strain>
    </source>
</reference>
<gene>
    <name evidence="5" type="ORF">L210DRAFT_3089647</name>
</gene>